<dbReference type="AlphaFoldDB" id="A0AAD8APL1"/>
<feature type="signal peptide" evidence="2">
    <location>
        <begin position="1"/>
        <end position="21"/>
    </location>
</feature>
<feature type="chain" id="PRO_5042000274" description="TNFR-Cys domain-containing protein" evidence="2">
    <location>
        <begin position="22"/>
        <end position="242"/>
    </location>
</feature>
<proteinExistence type="predicted"/>
<accession>A0AAD8APL1</accession>
<evidence type="ECO:0000256" key="1">
    <source>
        <dbReference type="PROSITE-ProRule" id="PRU00206"/>
    </source>
</evidence>
<comment type="caution">
    <text evidence="4">The sequence shown here is derived from an EMBL/GenBank/DDBJ whole genome shotgun (WGS) entry which is preliminary data.</text>
</comment>
<dbReference type="InterPro" id="IPR001368">
    <property type="entry name" value="TNFR/NGFR_Cys_rich_reg"/>
</dbReference>
<evidence type="ECO:0000256" key="2">
    <source>
        <dbReference type="SAM" id="SignalP"/>
    </source>
</evidence>
<keyword evidence="5" id="KW-1185">Reference proteome</keyword>
<feature type="domain" description="TNFR-Cys" evidence="3">
    <location>
        <begin position="106"/>
        <end position="154"/>
    </location>
</feature>
<feature type="repeat" description="TNFR-Cys" evidence="1">
    <location>
        <begin position="106"/>
        <end position="154"/>
    </location>
</feature>
<dbReference type="Proteomes" id="UP001233172">
    <property type="component" value="Unassembled WGS sequence"/>
</dbReference>
<evidence type="ECO:0000313" key="5">
    <source>
        <dbReference type="Proteomes" id="UP001233172"/>
    </source>
</evidence>
<dbReference type="EMBL" id="JASAOG010000348">
    <property type="protein sequence ID" value="KAK0040152.1"/>
    <property type="molecule type" value="Genomic_DNA"/>
</dbReference>
<comment type="caution">
    <text evidence="1">Lacks conserved residue(s) required for the propagation of feature annotation.</text>
</comment>
<reference evidence="4" key="1">
    <citation type="journal article" date="2023" name="PLoS Negl. Trop. Dis.">
        <title>A genome sequence for Biomphalaria pfeifferi, the major vector snail for the human-infecting parasite Schistosoma mansoni.</title>
        <authorList>
            <person name="Bu L."/>
            <person name="Lu L."/>
            <person name="Laidemitt M.R."/>
            <person name="Zhang S.M."/>
            <person name="Mutuku M."/>
            <person name="Mkoji G."/>
            <person name="Steinauer M."/>
            <person name="Loker E.S."/>
        </authorList>
    </citation>
    <scope>NUCLEOTIDE SEQUENCE</scope>
    <source>
        <strain evidence="4">KasaAsao</strain>
    </source>
</reference>
<evidence type="ECO:0000259" key="3">
    <source>
        <dbReference type="PROSITE" id="PS50050"/>
    </source>
</evidence>
<organism evidence="4 5">
    <name type="scientific">Biomphalaria pfeifferi</name>
    <name type="common">Bloodfluke planorb</name>
    <name type="synonym">Freshwater snail</name>
    <dbReference type="NCBI Taxonomy" id="112525"/>
    <lineage>
        <taxon>Eukaryota</taxon>
        <taxon>Metazoa</taxon>
        <taxon>Spiralia</taxon>
        <taxon>Lophotrochozoa</taxon>
        <taxon>Mollusca</taxon>
        <taxon>Gastropoda</taxon>
        <taxon>Heterobranchia</taxon>
        <taxon>Euthyneura</taxon>
        <taxon>Panpulmonata</taxon>
        <taxon>Hygrophila</taxon>
        <taxon>Lymnaeoidea</taxon>
        <taxon>Planorbidae</taxon>
        <taxon>Biomphalaria</taxon>
    </lineage>
</organism>
<dbReference type="PROSITE" id="PS50050">
    <property type="entry name" value="TNFR_NGFR_2"/>
    <property type="match status" value="1"/>
</dbReference>
<sequence>MAVRLKMLVIVASLPIVSMTAEEVCDPDIPSRPLFTDHSQSHGNVKCPEGEYSRWGVCSPCQEGTFRTKLMAEKDDPNCLACQVPDPGMNEIVIKPCSMTGDAFIMCEHDFYRSETPGKPCDSKCKRCSICGVGTELFKDNKALNCTDTQDTLCCANENVADEVGRRCVEITSARPTTSSRVTEVSSAASSAMTSTEIAQLERSKSEQRAGTDSVVRCLSSKTLIILSKLLALAILKFLCNC</sequence>
<evidence type="ECO:0000313" key="4">
    <source>
        <dbReference type="EMBL" id="KAK0040152.1"/>
    </source>
</evidence>
<keyword evidence="2" id="KW-0732">Signal</keyword>
<reference evidence="4" key="2">
    <citation type="submission" date="2023-04" db="EMBL/GenBank/DDBJ databases">
        <authorList>
            <person name="Bu L."/>
            <person name="Lu L."/>
            <person name="Laidemitt M.R."/>
            <person name="Zhang S.M."/>
            <person name="Mutuku M."/>
            <person name="Mkoji G."/>
            <person name="Steinauer M."/>
            <person name="Loker E.S."/>
        </authorList>
    </citation>
    <scope>NUCLEOTIDE SEQUENCE</scope>
    <source>
        <strain evidence="4">KasaAsao</strain>
        <tissue evidence="4">Whole Snail</tissue>
    </source>
</reference>
<name>A0AAD8APL1_BIOPF</name>
<gene>
    <name evidence="4" type="ORF">Bpfe_030426</name>
</gene>
<protein>
    <recommendedName>
        <fullName evidence="3">TNFR-Cys domain-containing protein</fullName>
    </recommendedName>
</protein>